<dbReference type="RefSeq" id="WP_172147042.1">
    <property type="nucleotide sequence ID" value="NZ_JAAIIJ010000028.1"/>
</dbReference>
<protein>
    <recommendedName>
        <fullName evidence="4">Tail fiber protein</fullName>
    </recommendedName>
</protein>
<feature type="coiled-coil region" evidence="1">
    <location>
        <begin position="130"/>
        <end position="185"/>
    </location>
</feature>
<gene>
    <name evidence="2" type="ORF">G1C94_1415</name>
</gene>
<dbReference type="Proteomes" id="UP000553756">
    <property type="component" value="Unassembled WGS sequence"/>
</dbReference>
<comment type="caution">
    <text evidence="2">The sequence shown here is derived from an EMBL/GenBank/DDBJ whole genome shotgun (WGS) entry which is preliminary data.</text>
</comment>
<keyword evidence="3" id="KW-1185">Reference proteome</keyword>
<sequence>MATHGEINPSTADLILGTATTALDTARGLQTRRTGSAWYDNADGGLVIGGDATYGIDKVDANGTHSPFVEVSQADLDNSAANILAQAKADTAAQITLVNNNLTQTNQTIIDNKDAQDAINRQQAETNKQVEANKTALAQADKDLADAKKQVEANKTALAQADKDLADAKKQVEANTEKVAGVQEQTDKAYEAANMAQKTADGRNRIFRQPDEPDHEGLAVGDLWYRTAPYWTRWADGPHTSASLLADFYTKWVGKPYKSASELVPVSSRVVQVLMWDGTRFNEFNLVAGNIIASGTITGGLIAAQSIVAGNLAAGCVNADKLLAGSVTSDKIVANAIVADKLAAKSVNADKIAANAVTSDKIVANAITADKLAAKSVNADKIAANAITADKINATALYGKTIQGGVFRTSNGRLVVNDTGIALYGSDGKATMTALTSDGSLTLKGPVMSGGTISGTTVTGGTIQTSSTASRGVKITSGGVVAYGSDGKANTTIEASTGTLRTTGSVLSNGTLSAMNITGGTITGATVQTTSSQKSGIKMNSSAFTAYNKSGSTTFRIDATTGAVSMMGDLTSGSTVKGAAIESTGIIQSNKSSAGYAGMYVVSGGNWTNGWRNINNYLVNCSHTRDIMAAARGGMLCFRGRVALDNQDNLGDQRIIDGTKWYSDGASGGLETGNTFISTVNDDRDWPVAAKFTDTNTVGYVIAYVEANSRDVKIYNPQRKKNIMWVDLNALMIPME</sequence>
<evidence type="ECO:0008006" key="4">
    <source>
        <dbReference type="Google" id="ProtNLM"/>
    </source>
</evidence>
<dbReference type="EMBL" id="JAAIIJ010000028">
    <property type="protein sequence ID" value="NMN02793.1"/>
    <property type="molecule type" value="Genomic_DNA"/>
</dbReference>
<organism evidence="2 3">
    <name type="scientific">Bifidobacterium panos</name>
    <dbReference type="NCBI Taxonomy" id="2675321"/>
    <lineage>
        <taxon>Bacteria</taxon>
        <taxon>Bacillati</taxon>
        <taxon>Actinomycetota</taxon>
        <taxon>Actinomycetes</taxon>
        <taxon>Bifidobacteriales</taxon>
        <taxon>Bifidobacteriaceae</taxon>
        <taxon>Bifidobacterium</taxon>
    </lineage>
</organism>
<accession>A0ABX1SY82</accession>
<proteinExistence type="predicted"/>
<name>A0ABX1SY82_9BIFI</name>
<evidence type="ECO:0000313" key="2">
    <source>
        <dbReference type="EMBL" id="NMN02793.1"/>
    </source>
</evidence>
<evidence type="ECO:0000256" key="1">
    <source>
        <dbReference type="SAM" id="Coils"/>
    </source>
</evidence>
<reference evidence="2 3" key="1">
    <citation type="submission" date="2020-02" db="EMBL/GenBank/DDBJ databases">
        <title>Characterization of phylogenetic diversity of novel bifidobacterial species isolated in Czech ZOOs.</title>
        <authorList>
            <person name="Lugli G.A."/>
            <person name="Vera N.B."/>
            <person name="Ventura M."/>
        </authorList>
    </citation>
    <scope>NUCLEOTIDE SEQUENCE [LARGE SCALE GENOMIC DNA]</scope>
    <source>
        <strain evidence="2 3">DSM 109963</strain>
    </source>
</reference>
<evidence type="ECO:0000313" key="3">
    <source>
        <dbReference type="Proteomes" id="UP000553756"/>
    </source>
</evidence>
<keyword evidence="1" id="KW-0175">Coiled coil</keyword>